<protein>
    <recommendedName>
        <fullName evidence="15">Threonylcarbamoyladenosine tRNA methylthiotransferase MtaB</fullName>
        <ecNumber evidence="3">2.8.4.5</ecNumber>
    </recommendedName>
    <alternativeName>
        <fullName evidence="12">tRNA-t(6)A37 methylthiotransferase</fullName>
    </alternativeName>
</protein>
<evidence type="ECO:0000256" key="3">
    <source>
        <dbReference type="ARBA" id="ARBA00013273"/>
    </source>
</evidence>
<comment type="cofactor">
    <cofactor evidence="1">
        <name>[4Fe-4S] cluster</name>
        <dbReference type="ChEBI" id="CHEBI:49883"/>
    </cofactor>
</comment>
<evidence type="ECO:0000313" key="18">
    <source>
        <dbReference type="EMBL" id="KDR95074.1"/>
    </source>
</evidence>
<dbReference type="Proteomes" id="UP000027946">
    <property type="component" value="Unassembled WGS sequence"/>
</dbReference>
<dbReference type="FunFam" id="3.80.30.20:FF:000001">
    <property type="entry name" value="tRNA-2-methylthio-N(6)-dimethylallyladenosine synthase 2"/>
    <property type="match status" value="1"/>
</dbReference>
<dbReference type="NCBIfam" id="TIGR00089">
    <property type="entry name" value="MiaB/RimO family radical SAM methylthiotransferase"/>
    <property type="match status" value="1"/>
</dbReference>
<dbReference type="EC" id="2.8.4.5" evidence="3"/>
<keyword evidence="19" id="KW-1185">Reference proteome</keyword>
<dbReference type="Gene3D" id="3.40.50.12160">
    <property type="entry name" value="Methylthiotransferase, N-terminal domain"/>
    <property type="match status" value="1"/>
</dbReference>
<evidence type="ECO:0000256" key="2">
    <source>
        <dbReference type="ARBA" id="ARBA00002399"/>
    </source>
</evidence>
<dbReference type="EMBL" id="JJMM01000011">
    <property type="protein sequence ID" value="KDR95074.1"/>
    <property type="molecule type" value="Genomic_DNA"/>
</dbReference>
<evidence type="ECO:0000256" key="7">
    <source>
        <dbReference type="ARBA" id="ARBA00022691"/>
    </source>
</evidence>
<evidence type="ECO:0000256" key="12">
    <source>
        <dbReference type="ARBA" id="ARBA00031213"/>
    </source>
</evidence>
<dbReference type="PANTHER" id="PTHR11918">
    <property type="entry name" value="RADICAL SAM PROTEINS"/>
    <property type="match status" value="1"/>
</dbReference>
<evidence type="ECO:0000256" key="15">
    <source>
        <dbReference type="ARBA" id="ARBA00069898"/>
    </source>
</evidence>
<dbReference type="PROSITE" id="PS01278">
    <property type="entry name" value="MTTASE_RADICAL"/>
    <property type="match status" value="1"/>
</dbReference>
<dbReference type="CDD" id="cd01335">
    <property type="entry name" value="Radical_SAM"/>
    <property type="match status" value="1"/>
</dbReference>
<dbReference type="InterPro" id="IPR020612">
    <property type="entry name" value="Methylthiotransferase_CS"/>
</dbReference>
<evidence type="ECO:0000256" key="14">
    <source>
        <dbReference type="ARBA" id="ARBA00061574"/>
    </source>
</evidence>
<keyword evidence="5" id="KW-0963">Cytoplasm</keyword>
<dbReference type="AlphaFoldDB" id="A0A069RDD6"/>
<evidence type="ECO:0000256" key="4">
    <source>
        <dbReference type="ARBA" id="ARBA00022485"/>
    </source>
</evidence>
<feature type="domain" description="Radical SAM core" evidence="17">
    <location>
        <begin position="158"/>
        <end position="387"/>
    </location>
</feature>
<dbReference type="SUPFAM" id="SSF102114">
    <property type="entry name" value="Radical SAM enzymes"/>
    <property type="match status" value="1"/>
</dbReference>
<comment type="caution">
    <text evidence="18">The sequence shown here is derived from an EMBL/GenBank/DDBJ whole genome shotgun (WGS) entry which is preliminary data.</text>
</comment>
<sequence>MSVNIDIALSSEEFESRFGRKKTVGMFTLGCKVNQYETNAMEDIFEKNGYEIVDPEEFADIYVINSCTVTHISDRKSRQFLRRAKRTNPDSIIAVTGCYSQVAPDEVAKIEEVDVIVGTKDKSKIVQIIEGCTPGEKTVKVENVMKLKTFEEMHIEHMRGKTRAFIKIQDGCNRFCSYCIIPYARGGVRSRSIDNIVSEVRELARTGFKEIVLTGINMACYGDDLDGDRIIDVIRAVHEIDGIERIRMSSVEPDMMSREFVSQMASLHKVCPHFHLSIQSGCDDTLKRMNRRYTASEVMEAANALREHFKDVALTTDIIVGFPGETDEEFEKTHEFLREIELFQMHIFKFSPRKGTPAAKMKEQINPQIKSSRSEKLIALSQVNTDRFMENLMGREADVLFEKEIMPGIYEGHTSNYVKVVSRSSENIEGIIKKVKLNEIKEGKIEGILI</sequence>
<feature type="domain" description="MTTase N-terminal" evidence="16">
    <location>
        <begin position="22"/>
        <end position="134"/>
    </location>
</feature>
<dbReference type="SFLD" id="SFLDG01061">
    <property type="entry name" value="methylthiotransferase"/>
    <property type="match status" value="1"/>
</dbReference>
<keyword evidence="10" id="KW-0408">Iron</keyword>
<keyword evidence="4" id="KW-0004">4Fe-4S</keyword>
<dbReference type="InterPro" id="IPR006638">
    <property type="entry name" value="Elp3/MiaA/NifB-like_rSAM"/>
</dbReference>
<evidence type="ECO:0000259" key="16">
    <source>
        <dbReference type="PROSITE" id="PS51449"/>
    </source>
</evidence>
<evidence type="ECO:0000256" key="5">
    <source>
        <dbReference type="ARBA" id="ARBA00022490"/>
    </source>
</evidence>
<evidence type="ECO:0000256" key="11">
    <source>
        <dbReference type="ARBA" id="ARBA00023014"/>
    </source>
</evidence>
<comment type="similarity">
    <text evidence="14">Belongs to the methylthiotransferase family. MtaB subfamily.</text>
</comment>
<evidence type="ECO:0000259" key="17">
    <source>
        <dbReference type="PROSITE" id="PS51918"/>
    </source>
</evidence>
<evidence type="ECO:0000256" key="6">
    <source>
        <dbReference type="ARBA" id="ARBA00022679"/>
    </source>
</evidence>
<dbReference type="GO" id="GO:0046872">
    <property type="term" value="F:metal ion binding"/>
    <property type="evidence" value="ECO:0007669"/>
    <property type="project" value="UniProtKB-KW"/>
</dbReference>
<comment type="catalytic activity">
    <reaction evidence="13">
        <text>N(6)-L-threonylcarbamoyladenosine(37) in tRNA + (sulfur carrier)-SH + AH2 + 2 S-adenosyl-L-methionine = 2-methylsulfanyl-N(6)-L-threonylcarbamoyladenosine(37) in tRNA + (sulfur carrier)-H + 5'-deoxyadenosine + L-methionine + A + S-adenosyl-L-homocysteine + 2 H(+)</text>
        <dbReference type="Rhea" id="RHEA:37075"/>
        <dbReference type="Rhea" id="RHEA-COMP:10163"/>
        <dbReference type="Rhea" id="RHEA-COMP:11092"/>
        <dbReference type="Rhea" id="RHEA-COMP:14737"/>
        <dbReference type="Rhea" id="RHEA-COMP:14739"/>
        <dbReference type="ChEBI" id="CHEBI:13193"/>
        <dbReference type="ChEBI" id="CHEBI:15378"/>
        <dbReference type="ChEBI" id="CHEBI:17319"/>
        <dbReference type="ChEBI" id="CHEBI:17499"/>
        <dbReference type="ChEBI" id="CHEBI:29917"/>
        <dbReference type="ChEBI" id="CHEBI:57844"/>
        <dbReference type="ChEBI" id="CHEBI:57856"/>
        <dbReference type="ChEBI" id="CHEBI:59789"/>
        <dbReference type="ChEBI" id="CHEBI:64428"/>
        <dbReference type="ChEBI" id="CHEBI:74418"/>
        <dbReference type="ChEBI" id="CHEBI:74420"/>
        <dbReference type="EC" id="2.8.4.5"/>
    </reaction>
</comment>
<proteinExistence type="inferred from homology"/>
<dbReference type="GO" id="GO:0051539">
    <property type="term" value="F:4 iron, 4 sulfur cluster binding"/>
    <property type="evidence" value="ECO:0007669"/>
    <property type="project" value="UniProtKB-KW"/>
</dbReference>
<dbReference type="PANTHER" id="PTHR11918:SF45">
    <property type="entry name" value="THREONYLCARBAMOYLADENOSINE TRNA METHYLTHIOTRANSFERASE"/>
    <property type="match status" value="1"/>
</dbReference>
<accession>A0A069RDD6</accession>
<dbReference type="SFLD" id="SFLDG01082">
    <property type="entry name" value="B12-binding_domain_containing"/>
    <property type="match status" value="1"/>
</dbReference>
<dbReference type="InterPro" id="IPR058240">
    <property type="entry name" value="rSAM_sf"/>
</dbReference>
<dbReference type="eggNOG" id="COG0621">
    <property type="taxonomic scope" value="Bacteria"/>
</dbReference>
<dbReference type="Pfam" id="PF04055">
    <property type="entry name" value="Radical_SAM"/>
    <property type="match status" value="1"/>
</dbReference>
<reference evidence="18 19" key="1">
    <citation type="submission" date="2014-03" db="EMBL/GenBank/DDBJ databases">
        <title>Genome sequence of Clostridium litorale W6, DSM 5388.</title>
        <authorList>
            <person name="Poehlein A."/>
            <person name="Jagirdar A."/>
            <person name="Khonsari B."/>
            <person name="Chibani C.M."/>
            <person name="Gutierrez Gutierrez D.A."/>
            <person name="Davydova E."/>
            <person name="Alghaithi H.S."/>
            <person name="Nair K.P."/>
            <person name="Dhamotharan K."/>
            <person name="Chandran L."/>
            <person name="G W."/>
            <person name="Daniel R."/>
        </authorList>
    </citation>
    <scope>NUCLEOTIDE SEQUENCE [LARGE SCALE GENOMIC DNA]</scope>
    <source>
        <strain evidence="18 19">W6</strain>
    </source>
</reference>
<keyword evidence="6 18" id="KW-0808">Transferase</keyword>
<dbReference type="SFLD" id="SFLDS00029">
    <property type="entry name" value="Radical_SAM"/>
    <property type="match status" value="1"/>
</dbReference>
<evidence type="ECO:0000256" key="8">
    <source>
        <dbReference type="ARBA" id="ARBA00022694"/>
    </source>
</evidence>
<dbReference type="InterPro" id="IPR006467">
    <property type="entry name" value="MiaB-like_bact"/>
</dbReference>
<evidence type="ECO:0000256" key="10">
    <source>
        <dbReference type="ARBA" id="ARBA00023004"/>
    </source>
</evidence>
<comment type="function">
    <text evidence="2">Catalyzes the methylthiolation of N6-threonylcarbamoyladenosine (t(6)A), leading to the formation of 2-methylthio-N6-threonylcarbamoyladenosine (ms(2)t(6)A) at position 37 in tRNAs that read codons beginning with adenine.</text>
</comment>
<keyword evidence="11" id="KW-0411">Iron-sulfur</keyword>
<dbReference type="InterPro" id="IPR023404">
    <property type="entry name" value="rSAM_horseshoe"/>
</dbReference>
<keyword evidence="7" id="KW-0949">S-adenosyl-L-methionine</keyword>
<dbReference type="InterPro" id="IPR038135">
    <property type="entry name" value="Methylthiotransferase_N_sf"/>
</dbReference>
<dbReference type="FunFam" id="3.40.50.12160:FF:000004">
    <property type="entry name" value="Threonylcarbamoyladenosine tRNA methylthiotransferase MtaB"/>
    <property type="match status" value="1"/>
</dbReference>
<dbReference type="SMART" id="SM00729">
    <property type="entry name" value="Elp3"/>
    <property type="match status" value="1"/>
</dbReference>
<dbReference type="InterPro" id="IPR005839">
    <property type="entry name" value="Methylthiotransferase"/>
</dbReference>
<dbReference type="GO" id="GO:0035598">
    <property type="term" value="F:tRNA (N(6)-L-threonylcarbamoyladenosine(37)-C(2))-methylthiotransferase activity"/>
    <property type="evidence" value="ECO:0007669"/>
    <property type="project" value="UniProtKB-EC"/>
</dbReference>
<name>A0A069RDD6_PEPLI</name>
<dbReference type="Gene3D" id="3.80.30.20">
    <property type="entry name" value="tm_1862 like domain"/>
    <property type="match status" value="1"/>
</dbReference>
<dbReference type="Pfam" id="PF00919">
    <property type="entry name" value="UPF0004"/>
    <property type="match status" value="1"/>
</dbReference>
<organism evidence="18 19">
    <name type="scientific">Peptoclostridium litorale DSM 5388</name>
    <dbReference type="NCBI Taxonomy" id="1121324"/>
    <lineage>
        <taxon>Bacteria</taxon>
        <taxon>Bacillati</taxon>
        <taxon>Bacillota</taxon>
        <taxon>Clostridia</taxon>
        <taxon>Peptostreptococcales</taxon>
        <taxon>Peptoclostridiaceae</taxon>
        <taxon>Peptoclostridium</taxon>
    </lineage>
</organism>
<gene>
    <name evidence="18" type="primary">mtaB</name>
    <name evidence="18" type="ORF">CLIT_11c01030</name>
</gene>
<dbReference type="NCBIfam" id="TIGR01579">
    <property type="entry name" value="MiaB-like-C"/>
    <property type="match status" value="1"/>
</dbReference>
<dbReference type="PROSITE" id="PS51918">
    <property type="entry name" value="RADICAL_SAM"/>
    <property type="match status" value="1"/>
</dbReference>
<dbReference type="STRING" id="1121324.CLIT_11c01030"/>
<keyword evidence="8" id="KW-0819">tRNA processing</keyword>
<dbReference type="PROSITE" id="PS51449">
    <property type="entry name" value="MTTASE_N"/>
    <property type="match status" value="1"/>
</dbReference>
<dbReference type="InterPro" id="IPR007197">
    <property type="entry name" value="rSAM"/>
</dbReference>
<dbReference type="SFLD" id="SFLDF00295">
    <property type="entry name" value="threonylcarbamoyladenosine_tRN"/>
    <property type="match status" value="1"/>
</dbReference>
<dbReference type="InterPro" id="IPR034557">
    <property type="entry name" value="ThrcA_tRNA_MEthiotransferase"/>
</dbReference>
<keyword evidence="9" id="KW-0479">Metal-binding</keyword>
<dbReference type="InterPro" id="IPR013848">
    <property type="entry name" value="Methylthiotransferase_N"/>
</dbReference>
<evidence type="ECO:0000256" key="13">
    <source>
        <dbReference type="ARBA" id="ARBA00051661"/>
    </source>
</evidence>
<evidence type="ECO:0000313" key="19">
    <source>
        <dbReference type="Proteomes" id="UP000027946"/>
    </source>
</evidence>
<evidence type="ECO:0000256" key="9">
    <source>
        <dbReference type="ARBA" id="ARBA00022723"/>
    </source>
</evidence>
<evidence type="ECO:0000256" key="1">
    <source>
        <dbReference type="ARBA" id="ARBA00001966"/>
    </source>
</evidence>